<dbReference type="AlphaFoldDB" id="A0A822ZWI3"/>
<organism evidence="2 3">
    <name type="scientific">Nelumbo nucifera</name>
    <name type="common">Sacred lotus</name>
    <dbReference type="NCBI Taxonomy" id="4432"/>
    <lineage>
        <taxon>Eukaryota</taxon>
        <taxon>Viridiplantae</taxon>
        <taxon>Streptophyta</taxon>
        <taxon>Embryophyta</taxon>
        <taxon>Tracheophyta</taxon>
        <taxon>Spermatophyta</taxon>
        <taxon>Magnoliopsida</taxon>
        <taxon>Proteales</taxon>
        <taxon>Nelumbonaceae</taxon>
        <taxon>Nelumbo</taxon>
    </lineage>
</organism>
<dbReference type="Proteomes" id="UP000607653">
    <property type="component" value="Unassembled WGS sequence"/>
</dbReference>
<accession>A0A822ZWI3</accession>
<sequence length="94" mass="10282">MAEIQVSHEENAKVEVTLATLQAECEASPSKLNQKVQAAEAKASEEEAIEAYEAFLKFTTEQDEYKENDGDAKEGDKMAIVTEQTTTDVIPSDA</sequence>
<evidence type="ECO:0000313" key="3">
    <source>
        <dbReference type="Proteomes" id="UP000607653"/>
    </source>
</evidence>
<gene>
    <name evidence="2" type="ORF">HUJ06_017183</name>
</gene>
<keyword evidence="3" id="KW-1185">Reference proteome</keyword>
<reference evidence="2 3" key="1">
    <citation type="journal article" date="2020" name="Mol. Biol. Evol.">
        <title>Distinct Expression and Methylation Patterns for Genes with Different Fates following a Single Whole-Genome Duplication in Flowering Plants.</title>
        <authorList>
            <person name="Shi T."/>
            <person name="Rahmani R.S."/>
            <person name="Gugger P.F."/>
            <person name="Wang M."/>
            <person name="Li H."/>
            <person name="Zhang Y."/>
            <person name="Li Z."/>
            <person name="Wang Q."/>
            <person name="Van de Peer Y."/>
            <person name="Marchal K."/>
            <person name="Chen J."/>
        </authorList>
    </citation>
    <scope>NUCLEOTIDE SEQUENCE [LARGE SCALE GENOMIC DNA]</scope>
    <source>
        <tissue evidence="2">Leaf</tissue>
    </source>
</reference>
<dbReference type="EMBL" id="DUZY01000008">
    <property type="protein sequence ID" value="DAD47246.1"/>
    <property type="molecule type" value="Genomic_DNA"/>
</dbReference>
<comment type="caution">
    <text evidence="2">The sequence shown here is derived from an EMBL/GenBank/DDBJ whole genome shotgun (WGS) entry which is preliminary data.</text>
</comment>
<evidence type="ECO:0000256" key="1">
    <source>
        <dbReference type="SAM" id="MobiDB-lite"/>
    </source>
</evidence>
<name>A0A822ZWI3_NELNU</name>
<feature type="region of interest" description="Disordered" evidence="1">
    <location>
        <begin position="65"/>
        <end position="94"/>
    </location>
</feature>
<proteinExistence type="predicted"/>
<protein>
    <submittedName>
        <fullName evidence="2">Uncharacterized protein</fullName>
    </submittedName>
</protein>
<evidence type="ECO:0000313" key="2">
    <source>
        <dbReference type="EMBL" id="DAD47246.1"/>
    </source>
</evidence>
<feature type="compositionally biased region" description="Polar residues" evidence="1">
    <location>
        <begin position="82"/>
        <end position="94"/>
    </location>
</feature>
<feature type="compositionally biased region" description="Basic and acidic residues" evidence="1">
    <location>
        <begin position="65"/>
        <end position="77"/>
    </location>
</feature>